<reference evidence="15 16" key="1">
    <citation type="submission" date="2021-07" db="EMBL/GenBank/DDBJ databases">
        <title>Paenibacillus radiodurans sp. nov., isolated from the southeastern edge of Tengger Desert.</title>
        <authorList>
            <person name="Zhang G."/>
        </authorList>
    </citation>
    <scope>NUCLEOTIDE SEQUENCE [LARGE SCALE GENOMIC DNA]</scope>
    <source>
        <strain evidence="15 16">DT7-4</strain>
    </source>
</reference>
<dbReference type="InterPro" id="IPR004358">
    <property type="entry name" value="Sig_transdc_His_kin-like_C"/>
</dbReference>
<keyword evidence="11" id="KW-0902">Two-component regulatory system</keyword>
<gene>
    <name evidence="15" type="ORF">K0T92_11670</name>
</gene>
<dbReference type="Pfam" id="PF02518">
    <property type="entry name" value="HATPase_c"/>
    <property type="match status" value="1"/>
</dbReference>
<dbReference type="RefSeq" id="WP_219872638.1">
    <property type="nucleotide sequence ID" value="NZ_JAHZIJ010000006.1"/>
</dbReference>
<dbReference type="GO" id="GO:0016301">
    <property type="term" value="F:kinase activity"/>
    <property type="evidence" value="ECO:0007669"/>
    <property type="project" value="UniProtKB-KW"/>
</dbReference>
<keyword evidence="7" id="KW-0547">Nucleotide-binding</keyword>
<evidence type="ECO:0000256" key="11">
    <source>
        <dbReference type="ARBA" id="ARBA00023012"/>
    </source>
</evidence>
<keyword evidence="12 13" id="KW-0472">Membrane</keyword>
<dbReference type="CDD" id="cd00082">
    <property type="entry name" value="HisKA"/>
    <property type="match status" value="1"/>
</dbReference>
<dbReference type="Gene3D" id="3.30.565.10">
    <property type="entry name" value="Histidine kinase-like ATPase, C-terminal domain"/>
    <property type="match status" value="1"/>
</dbReference>
<feature type="domain" description="Histidine kinase" evidence="14">
    <location>
        <begin position="122"/>
        <end position="340"/>
    </location>
</feature>
<keyword evidence="8 15" id="KW-0418">Kinase</keyword>
<dbReference type="InterPro" id="IPR036890">
    <property type="entry name" value="HATPase_C_sf"/>
</dbReference>
<dbReference type="EC" id="2.7.13.3" evidence="3"/>
<name>A0ABS7D6J3_9BACL</name>
<dbReference type="PANTHER" id="PTHR45528:SF8">
    <property type="entry name" value="HISTIDINE KINASE"/>
    <property type="match status" value="1"/>
</dbReference>
<evidence type="ECO:0000256" key="12">
    <source>
        <dbReference type="ARBA" id="ARBA00023136"/>
    </source>
</evidence>
<evidence type="ECO:0000256" key="4">
    <source>
        <dbReference type="ARBA" id="ARBA00022553"/>
    </source>
</evidence>
<dbReference type="Pfam" id="PF00512">
    <property type="entry name" value="HisKA"/>
    <property type="match status" value="1"/>
</dbReference>
<feature type="transmembrane region" description="Helical" evidence="13">
    <location>
        <begin position="34"/>
        <end position="52"/>
    </location>
</feature>
<dbReference type="PRINTS" id="PR00344">
    <property type="entry name" value="BCTRLSENSOR"/>
</dbReference>
<evidence type="ECO:0000256" key="3">
    <source>
        <dbReference type="ARBA" id="ARBA00012438"/>
    </source>
</evidence>
<dbReference type="Gene3D" id="1.10.287.130">
    <property type="match status" value="1"/>
</dbReference>
<comment type="subcellular location">
    <subcellularLocation>
        <location evidence="2">Membrane</location>
        <topology evidence="2">Multi-pass membrane protein</topology>
    </subcellularLocation>
</comment>
<keyword evidence="10 13" id="KW-1133">Transmembrane helix</keyword>
<evidence type="ECO:0000259" key="14">
    <source>
        <dbReference type="PROSITE" id="PS50109"/>
    </source>
</evidence>
<protein>
    <recommendedName>
        <fullName evidence="3">histidine kinase</fullName>
        <ecNumber evidence="3">2.7.13.3</ecNumber>
    </recommendedName>
</protein>
<evidence type="ECO:0000256" key="2">
    <source>
        <dbReference type="ARBA" id="ARBA00004141"/>
    </source>
</evidence>
<evidence type="ECO:0000256" key="7">
    <source>
        <dbReference type="ARBA" id="ARBA00022741"/>
    </source>
</evidence>
<comment type="catalytic activity">
    <reaction evidence="1">
        <text>ATP + protein L-histidine = ADP + protein N-phospho-L-histidine.</text>
        <dbReference type="EC" id="2.7.13.3"/>
    </reaction>
</comment>
<keyword evidence="5" id="KW-0808">Transferase</keyword>
<keyword evidence="9" id="KW-0067">ATP-binding</keyword>
<dbReference type="EMBL" id="JAHZIJ010000006">
    <property type="protein sequence ID" value="MBW7475408.1"/>
    <property type="molecule type" value="Genomic_DNA"/>
</dbReference>
<evidence type="ECO:0000256" key="8">
    <source>
        <dbReference type="ARBA" id="ARBA00022777"/>
    </source>
</evidence>
<comment type="caution">
    <text evidence="15">The sequence shown here is derived from an EMBL/GenBank/DDBJ whole genome shotgun (WGS) entry which is preliminary data.</text>
</comment>
<evidence type="ECO:0000256" key="9">
    <source>
        <dbReference type="ARBA" id="ARBA00022840"/>
    </source>
</evidence>
<dbReference type="InterPro" id="IPR036097">
    <property type="entry name" value="HisK_dim/P_sf"/>
</dbReference>
<evidence type="ECO:0000256" key="5">
    <source>
        <dbReference type="ARBA" id="ARBA00022679"/>
    </source>
</evidence>
<keyword evidence="6 13" id="KW-0812">Transmembrane</keyword>
<evidence type="ECO:0000256" key="6">
    <source>
        <dbReference type="ARBA" id="ARBA00022692"/>
    </source>
</evidence>
<sequence>MKPDKSMLLLLLQFLILLALPLISYLAGGGSHVMLQGMLYGALVVIAASLFMQRYRFNAKLKRVVADLERVRMGNMNTRLLANDGSMFDEVIFSINALIEQLSRMQIQSIRSEAARKSLLSNISHDIRTPLTSIIGYVDALKDDIAGSHEEKQEYMAIISSKASALKALIEELFQLAKLDGDDIPMQPEPLDLAEIARESVIAFLPELKQAGIRLQANIPEEKCMIMADHLSLLRIMNNMIKNAVQYGSAGQVLGVELIERANAYHLSVWDKGAGIASADLAHVFDRMYRADRSRNAQNFGSGLGLAIAKALVEKNEGTIWVESIPGVKTTFTFSIPKESGLRIN</sequence>
<evidence type="ECO:0000313" key="15">
    <source>
        <dbReference type="EMBL" id="MBW7475408.1"/>
    </source>
</evidence>
<dbReference type="InterPro" id="IPR005467">
    <property type="entry name" value="His_kinase_dom"/>
</dbReference>
<dbReference type="InterPro" id="IPR050398">
    <property type="entry name" value="HssS/ArlS-like"/>
</dbReference>
<accession>A0ABS7D6J3</accession>
<dbReference type="InterPro" id="IPR003661">
    <property type="entry name" value="HisK_dim/P_dom"/>
</dbReference>
<dbReference type="PANTHER" id="PTHR45528">
    <property type="entry name" value="SENSOR HISTIDINE KINASE CPXA"/>
    <property type="match status" value="1"/>
</dbReference>
<evidence type="ECO:0000256" key="1">
    <source>
        <dbReference type="ARBA" id="ARBA00000085"/>
    </source>
</evidence>
<organism evidence="15 16">
    <name type="scientific">Paenibacillus oenotherae</name>
    <dbReference type="NCBI Taxonomy" id="1435645"/>
    <lineage>
        <taxon>Bacteria</taxon>
        <taxon>Bacillati</taxon>
        <taxon>Bacillota</taxon>
        <taxon>Bacilli</taxon>
        <taxon>Bacillales</taxon>
        <taxon>Paenibacillaceae</taxon>
        <taxon>Paenibacillus</taxon>
    </lineage>
</organism>
<dbReference type="Proteomes" id="UP000812277">
    <property type="component" value="Unassembled WGS sequence"/>
</dbReference>
<dbReference type="InterPro" id="IPR003594">
    <property type="entry name" value="HATPase_dom"/>
</dbReference>
<dbReference type="PROSITE" id="PS50109">
    <property type="entry name" value="HIS_KIN"/>
    <property type="match status" value="1"/>
</dbReference>
<evidence type="ECO:0000313" key="16">
    <source>
        <dbReference type="Proteomes" id="UP000812277"/>
    </source>
</evidence>
<dbReference type="SMART" id="SM00388">
    <property type="entry name" value="HisKA"/>
    <property type="match status" value="1"/>
</dbReference>
<dbReference type="SUPFAM" id="SSF55874">
    <property type="entry name" value="ATPase domain of HSP90 chaperone/DNA topoisomerase II/histidine kinase"/>
    <property type="match status" value="1"/>
</dbReference>
<evidence type="ECO:0000256" key="13">
    <source>
        <dbReference type="SAM" id="Phobius"/>
    </source>
</evidence>
<keyword evidence="16" id="KW-1185">Reference proteome</keyword>
<keyword evidence="4" id="KW-0597">Phosphoprotein</keyword>
<dbReference type="SMART" id="SM00387">
    <property type="entry name" value="HATPase_c"/>
    <property type="match status" value="1"/>
</dbReference>
<proteinExistence type="predicted"/>
<dbReference type="SUPFAM" id="SSF47384">
    <property type="entry name" value="Homodimeric domain of signal transducing histidine kinase"/>
    <property type="match status" value="1"/>
</dbReference>
<evidence type="ECO:0000256" key="10">
    <source>
        <dbReference type="ARBA" id="ARBA00022989"/>
    </source>
</evidence>